<dbReference type="EMBL" id="BGPR01152177">
    <property type="protein sequence ID" value="GBL62406.1"/>
    <property type="molecule type" value="Genomic_DNA"/>
</dbReference>
<name>A0A4Y1ZQU3_ARAVE</name>
<dbReference type="AlphaFoldDB" id="A0A4Y1ZQU3"/>
<feature type="region of interest" description="Disordered" evidence="1">
    <location>
        <begin position="1"/>
        <end position="35"/>
    </location>
</feature>
<gene>
    <name evidence="2" type="ORF">AVEN_244017_1</name>
</gene>
<reference evidence="2 3" key="1">
    <citation type="journal article" date="2019" name="Sci. Rep.">
        <title>Orb-weaving spider Araneus ventricosus genome elucidates the spidroin gene catalogue.</title>
        <authorList>
            <person name="Kono N."/>
            <person name="Nakamura H."/>
            <person name="Ohtoshi R."/>
            <person name="Moran D.A.P."/>
            <person name="Shinohara A."/>
            <person name="Yoshida Y."/>
            <person name="Fujiwara M."/>
            <person name="Mori M."/>
            <person name="Tomita M."/>
            <person name="Arakawa K."/>
        </authorList>
    </citation>
    <scope>NUCLEOTIDE SEQUENCE [LARGE SCALE GENOMIC DNA]</scope>
</reference>
<evidence type="ECO:0000313" key="3">
    <source>
        <dbReference type="Proteomes" id="UP000499080"/>
    </source>
</evidence>
<sequence>MTRKTPELAPLSKLQHHTNGSPLRPTFALHPNGSINDHHSLEASVGWRITERVFMN</sequence>
<evidence type="ECO:0000256" key="1">
    <source>
        <dbReference type="SAM" id="MobiDB-lite"/>
    </source>
</evidence>
<evidence type="ECO:0000313" key="2">
    <source>
        <dbReference type="EMBL" id="GBL62406.1"/>
    </source>
</evidence>
<feature type="non-terminal residue" evidence="2">
    <location>
        <position position="56"/>
    </location>
</feature>
<accession>A0A4Y1ZQU3</accession>
<comment type="caution">
    <text evidence="2">The sequence shown here is derived from an EMBL/GenBank/DDBJ whole genome shotgun (WGS) entry which is preliminary data.</text>
</comment>
<dbReference type="Proteomes" id="UP000499080">
    <property type="component" value="Unassembled WGS sequence"/>
</dbReference>
<protein>
    <submittedName>
        <fullName evidence="2">Uncharacterized protein</fullName>
    </submittedName>
</protein>
<proteinExistence type="predicted"/>
<keyword evidence="3" id="KW-1185">Reference proteome</keyword>
<organism evidence="2 3">
    <name type="scientific">Araneus ventricosus</name>
    <name type="common">Orbweaver spider</name>
    <name type="synonym">Epeira ventricosa</name>
    <dbReference type="NCBI Taxonomy" id="182803"/>
    <lineage>
        <taxon>Eukaryota</taxon>
        <taxon>Metazoa</taxon>
        <taxon>Ecdysozoa</taxon>
        <taxon>Arthropoda</taxon>
        <taxon>Chelicerata</taxon>
        <taxon>Arachnida</taxon>
        <taxon>Araneae</taxon>
        <taxon>Araneomorphae</taxon>
        <taxon>Entelegynae</taxon>
        <taxon>Araneoidea</taxon>
        <taxon>Araneidae</taxon>
        <taxon>Araneus</taxon>
    </lineage>
</organism>